<keyword evidence="3" id="KW-1185">Reference proteome</keyword>
<dbReference type="KEGG" id="pais:PFX98_08090"/>
<dbReference type="AlphaFoldDB" id="A0AA95SYD9"/>
<dbReference type="Proteomes" id="UP001177769">
    <property type="component" value="Chromosome"/>
</dbReference>
<accession>A0AA95SYD9</accession>
<dbReference type="EMBL" id="CP116346">
    <property type="protein sequence ID" value="WIT13564.1"/>
    <property type="molecule type" value="Genomic_DNA"/>
</dbReference>
<dbReference type="SUPFAM" id="SSF54001">
    <property type="entry name" value="Cysteine proteinases"/>
    <property type="match status" value="1"/>
</dbReference>
<dbReference type="Pfam" id="PF01841">
    <property type="entry name" value="Transglut_core"/>
    <property type="match status" value="1"/>
</dbReference>
<dbReference type="InterPro" id="IPR013589">
    <property type="entry name" value="Bac_transglu_N"/>
</dbReference>
<dbReference type="RefSeq" id="WP_285234682.1">
    <property type="nucleotide sequence ID" value="NZ_CP116346.1"/>
</dbReference>
<proteinExistence type="predicted"/>
<dbReference type="InterPro" id="IPR002931">
    <property type="entry name" value="Transglutaminase-like"/>
</dbReference>
<dbReference type="Gene3D" id="3.10.620.30">
    <property type="match status" value="1"/>
</dbReference>
<evidence type="ECO:0000259" key="1">
    <source>
        <dbReference type="SMART" id="SM00460"/>
    </source>
</evidence>
<dbReference type="SMART" id="SM00460">
    <property type="entry name" value="TGc"/>
    <property type="match status" value="1"/>
</dbReference>
<organism evidence="2 3">
    <name type="scientific">Paucibacter sediminis</name>
    <dbReference type="NCBI Taxonomy" id="3019553"/>
    <lineage>
        <taxon>Bacteria</taxon>
        <taxon>Pseudomonadati</taxon>
        <taxon>Pseudomonadota</taxon>
        <taxon>Betaproteobacteria</taxon>
        <taxon>Burkholderiales</taxon>
        <taxon>Sphaerotilaceae</taxon>
        <taxon>Roseateles</taxon>
    </lineage>
</organism>
<dbReference type="InterPro" id="IPR038765">
    <property type="entry name" value="Papain-like_cys_pep_sf"/>
</dbReference>
<sequence>MHLLISHETVYHYDAPLARSTQYLRLTPRPTPGLRVLSWALTLPAPASACLDAYGNHMHVLTLDGPRREIHLFARGEVDTPDGPPQPDREDALPPELFLRDSALTRADAALQAFALRFAEPCRQDARQGLALMMEALGVQMPYTPGLTDAATPAAEAFASGLGVCQDHAQVFVTCARLLGLPARYVSGYLAADAEHVASHAWAEVRVPDADHDPQGGGWLGYDVSNQCLADGRYVRLAIGADYLDACPVRGVRQGGGVEGMRAKVEVKPGPGVTPEQLQQLQQQ</sequence>
<protein>
    <submittedName>
        <fullName evidence="2">Transglutaminase family protein</fullName>
    </submittedName>
</protein>
<feature type="domain" description="Transglutaminase-like" evidence="1">
    <location>
        <begin position="157"/>
        <end position="226"/>
    </location>
</feature>
<gene>
    <name evidence="2" type="ORF">PFX98_08090</name>
</gene>
<dbReference type="Pfam" id="PF08379">
    <property type="entry name" value="Bact_transglu_N"/>
    <property type="match status" value="1"/>
</dbReference>
<name>A0AA95SYD9_9BURK</name>
<dbReference type="PANTHER" id="PTHR33490">
    <property type="entry name" value="BLR5614 PROTEIN-RELATED"/>
    <property type="match status" value="1"/>
</dbReference>
<evidence type="ECO:0000313" key="3">
    <source>
        <dbReference type="Proteomes" id="UP001177769"/>
    </source>
</evidence>
<dbReference type="PANTHER" id="PTHR33490:SF6">
    <property type="entry name" value="SLL1049 PROTEIN"/>
    <property type="match status" value="1"/>
</dbReference>
<reference evidence="2" key="1">
    <citation type="submission" date="2023-01" db="EMBL/GenBank/DDBJ databases">
        <title>Whole genome sequence of Paucibacter sp. S2-9 isolated from pond sediment.</title>
        <authorList>
            <person name="Jung J.Y."/>
        </authorList>
    </citation>
    <scope>NUCLEOTIDE SEQUENCE</scope>
    <source>
        <strain evidence="2">S2-9</strain>
    </source>
</reference>
<evidence type="ECO:0000313" key="2">
    <source>
        <dbReference type="EMBL" id="WIT13564.1"/>
    </source>
</evidence>